<dbReference type="Pfam" id="PF12115">
    <property type="entry name" value="Salp15"/>
    <property type="match status" value="1"/>
</dbReference>
<evidence type="ECO:0000256" key="5">
    <source>
        <dbReference type="ARBA" id="ARBA00034321"/>
    </source>
</evidence>
<sequence length="127" mass="14220">MRHYFWILCIGIRLSICGEQEVSMYGYVDHTKSHMSESCRKALQSRMQQRCRPPGFYPGDGRPVDFDGCRFTCRLLSGTTTIEQHVNLTDGVPCGPKGEKCKGGVCVGERSPDVKNCAELVPKSPYE</sequence>
<evidence type="ECO:0000313" key="7">
    <source>
        <dbReference type="EMBL" id="JAB68527.1"/>
    </source>
</evidence>
<feature type="signal peptide" evidence="6">
    <location>
        <begin position="1"/>
        <end position="17"/>
    </location>
</feature>
<name>V5H2R6_IXORI</name>
<evidence type="ECO:0008006" key="8">
    <source>
        <dbReference type="Google" id="ProtNLM"/>
    </source>
</evidence>
<evidence type="ECO:0000256" key="1">
    <source>
        <dbReference type="ARBA" id="ARBA00004613"/>
    </source>
</evidence>
<evidence type="ECO:0000256" key="6">
    <source>
        <dbReference type="SAM" id="SignalP"/>
    </source>
</evidence>
<dbReference type="AlphaFoldDB" id="V5H2R6"/>
<dbReference type="EMBL" id="GANP01015941">
    <property type="protein sequence ID" value="JAB68527.1"/>
    <property type="molecule type" value="mRNA"/>
</dbReference>
<organism evidence="7">
    <name type="scientific">Ixodes ricinus</name>
    <name type="common">Common tick</name>
    <name type="synonym">Acarus ricinus</name>
    <dbReference type="NCBI Taxonomy" id="34613"/>
    <lineage>
        <taxon>Eukaryota</taxon>
        <taxon>Metazoa</taxon>
        <taxon>Ecdysozoa</taxon>
        <taxon>Arthropoda</taxon>
        <taxon>Chelicerata</taxon>
        <taxon>Arachnida</taxon>
        <taxon>Acari</taxon>
        <taxon>Parasitiformes</taxon>
        <taxon>Ixodida</taxon>
        <taxon>Ixodoidea</taxon>
        <taxon>Ixodidae</taxon>
        <taxon>Ixodinae</taxon>
        <taxon>Ixodes</taxon>
    </lineage>
</organism>
<feature type="chain" id="PRO_5004734206" description="Ixostatin" evidence="6">
    <location>
        <begin position="18"/>
        <end position="127"/>
    </location>
</feature>
<dbReference type="InterPro" id="IPR021971">
    <property type="entry name" value="Salp15"/>
</dbReference>
<evidence type="ECO:0000256" key="2">
    <source>
        <dbReference type="ARBA" id="ARBA00022525"/>
    </source>
</evidence>
<dbReference type="GO" id="GO:0005576">
    <property type="term" value="C:extracellular region"/>
    <property type="evidence" value="ECO:0007669"/>
    <property type="project" value="UniProtKB-SubCell"/>
</dbReference>
<proteinExistence type="evidence at transcript level"/>
<keyword evidence="2" id="KW-0964">Secreted</keyword>
<accession>V5H2R6</accession>
<protein>
    <recommendedName>
        <fullName evidence="8">Ixostatin</fullName>
    </recommendedName>
</protein>
<keyword evidence="4" id="KW-0325">Glycoprotein</keyword>
<evidence type="ECO:0000256" key="3">
    <source>
        <dbReference type="ARBA" id="ARBA00022729"/>
    </source>
</evidence>
<comment type="similarity">
    <text evidence="5">Belongs to the salp15 family.</text>
</comment>
<reference evidence="7" key="1">
    <citation type="journal article" date="2015" name="Sci. Rep.">
        <title>Tissue- and time-dependent transcription in Ixodes ricinus salivary glands and midguts when blood feeding on the vertebrate host.</title>
        <authorList>
            <person name="Kotsyfakis M."/>
            <person name="Schwarz A."/>
            <person name="Erhart J."/>
            <person name="Ribeiro J.M."/>
        </authorList>
    </citation>
    <scope>NUCLEOTIDE SEQUENCE</scope>
    <source>
        <tissue evidence="7">Salivary gland and midgut</tissue>
    </source>
</reference>
<evidence type="ECO:0000256" key="4">
    <source>
        <dbReference type="ARBA" id="ARBA00023180"/>
    </source>
</evidence>
<comment type="subcellular location">
    <subcellularLocation>
        <location evidence="1">Secreted</location>
    </subcellularLocation>
</comment>
<keyword evidence="3 6" id="KW-0732">Signal</keyword>